<dbReference type="Proteomes" id="UP000317716">
    <property type="component" value="Unassembled WGS sequence"/>
</dbReference>
<dbReference type="AlphaFoldDB" id="A0A538SU92"/>
<organism evidence="2 3">
    <name type="scientific">Eiseniibacteriota bacterium</name>
    <dbReference type="NCBI Taxonomy" id="2212470"/>
    <lineage>
        <taxon>Bacteria</taxon>
        <taxon>Candidatus Eiseniibacteriota</taxon>
    </lineage>
</organism>
<reference evidence="2 3" key="1">
    <citation type="journal article" date="2019" name="Nat. Microbiol.">
        <title>Mediterranean grassland soil C-N compound turnover is dependent on rainfall and depth, and is mediated by genomically divergent microorganisms.</title>
        <authorList>
            <person name="Diamond S."/>
            <person name="Andeer P.F."/>
            <person name="Li Z."/>
            <person name="Crits-Christoph A."/>
            <person name="Burstein D."/>
            <person name="Anantharaman K."/>
            <person name="Lane K.R."/>
            <person name="Thomas B.C."/>
            <person name="Pan C."/>
            <person name="Northen T.R."/>
            <person name="Banfield J.F."/>
        </authorList>
    </citation>
    <scope>NUCLEOTIDE SEQUENCE [LARGE SCALE GENOMIC DNA]</scope>
    <source>
        <strain evidence="2">WS_2</strain>
    </source>
</reference>
<sequence length="302" mass="34955">MILEKRNFSTPPGTYDLRISLEDLDSQEESSATQRVTVPDHSRVPVGFADLELGVADSAGTFTPVPTRRMGLNVAWLAARAVLFDRRPGSWPRRYSFRHRIRDDRGEELLTGMQEVTLQHSAEPVVIRPTKPDLFLGSYVFEVELAEGPSKWRVERSFEVEESGPPRGKEFERMLEPLAYIAEPGEIDALRALAPEQQAKGWEDFWRRRDPTPETSRNEAMLEFFRRVHYAEEHFQGYGPGWRSDMGRIYIKYGPPDQIEARPATAQTPPLEIWYYNRPYRRFVFEDREGFGRYVLRTGVGE</sequence>
<dbReference type="EMBL" id="VBOS01000239">
    <property type="protein sequence ID" value="TMQ54957.1"/>
    <property type="molecule type" value="Genomic_DNA"/>
</dbReference>
<proteinExistence type="predicted"/>
<dbReference type="Pfam" id="PF20094">
    <property type="entry name" value="GWxTD_dom"/>
    <property type="match status" value="1"/>
</dbReference>
<protein>
    <submittedName>
        <fullName evidence="2">GWxTD domain-containing protein</fullName>
    </submittedName>
</protein>
<evidence type="ECO:0000259" key="1">
    <source>
        <dbReference type="Pfam" id="PF20094"/>
    </source>
</evidence>
<evidence type="ECO:0000313" key="2">
    <source>
        <dbReference type="EMBL" id="TMQ54957.1"/>
    </source>
</evidence>
<dbReference type="NCBIfam" id="TIGR04514">
    <property type="entry name" value="GWxTD_dom"/>
    <property type="match status" value="1"/>
</dbReference>
<comment type="caution">
    <text evidence="2">The sequence shown here is derived from an EMBL/GenBank/DDBJ whole genome shotgun (WGS) entry which is preliminary data.</text>
</comment>
<accession>A0A538SU92</accession>
<dbReference type="InterPro" id="IPR030959">
    <property type="entry name" value="GWxTD_dom"/>
</dbReference>
<evidence type="ECO:0000313" key="3">
    <source>
        <dbReference type="Proteomes" id="UP000317716"/>
    </source>
</evidence>
<name>A0A538SU92_UNCEI</name>
<feature type="domain" description="GWxTD" evidence="1">
    <location>
        <begin position="156"/>
        <end position="286"/>
    </location>
</feature>
<gene>
    <name evidence="2" type="ORF">E6K72_07065</name>
</gene>